<dbReference type="PROSITE" id="PS50801">
    <property type="entry name" value="STAS"/>
    <property type="match status" value="1"/>
</dbReference>
<dbReference type="Gene3D" id="3.30.750.24">
    <property type="entry name" value="STAS domain"/>
    <property type="match status" value="1"/>
</dbReference>
<feature type="domain" description="STAS" evidence="2">
    <location>
        <begin position="1"/>
        <end position="93"/>
    </location>
</feature>
<organism evidence="3 4">
    <name type="scientific">Streptomyces ficellus</name>
    <dbReference type="NCBI Taxonomy" id="1977088"/>
    <lineage>
        <taxon>Bacteria</taxon>
        <taxon>Bacillati</taxon>
        <taxon>Actinomycetota</taxon>
        <taxon>Actinomycetes</taxon>
        <taxon>Kitasatosporales</taxon>
        <taxon>Streptomycetaceae</taxon>
        <taxon>Streptomyces</taxon>
    </lineage>
</organism>
<dbReference type="AlphaFoldDB" id="A0A6I6F7T5"/>
<keyword evidence="4" id="KW-1185">Reference proteome</keyword>
<evidence type="ECO:0000259" key="2">
    <source>
        <dbReference type="PROSITE" id="PS50801"/>
    </source>
</evidence>
<name>A0A6I6F7T5_9ACTN</name>
<accession>A0A6I6F7T5</accession>
<dbReference type="RefSeq" id="WP_156692692.1">
    <property type="nucleotide sequence ID" value="NZ_CP034279.1"/>
</dbReference>
<sequence>MDTTDPEVFRVAGLIDPADVPRLCEELAALLGERDGPDVVCDVGAVTRPNLATVEALARLRLTAQRRGRRMTVRDAQPALRALLELVGLADLLLVTPPATPPAAPEGRTAGTSAARPGTT</sequence>
<reference evidence="3 4" key="1">
    <citation type="submission" date="2018-12" db="EMBL/GenBank/DDBJ databases">
        <title>Complete genome sequence of Streptomyces ficellus NRRL8067, the producer of ficellomycin, feldamycin and nojirimycin.</title>
        <authorList>
            <person name="Zhang H."/>
            <person name="Yue R."/>
            <person name="Liu Y."/>
            <person name="Li M."/>
            <person name="Mu H."/>
            <person name="Zhang J."/>
        </authorList>
    </citation>
    <scope>NUCLEOTIDE SEQUENCE [LARGE SCALE GENOMIC DNA]</scope>
    <source>
        <strain evidence="3 4">NRRL 8067</strain>
    </source>
</reference>
<gene>
    <name evidence="3" type="ORF">EIZ62_12080</name>
</gene>
<dbReference type="SUPFAM" id="SSF52091">
    <property type="entry name" value="SpoIIaa-like"/>
    <property type="match status" value="1"/>
</dbReference>
<dbReference type="KEGG" id="sfic:EIZ62_12080"/>
<evidence type="ECO:0000313" key="4">
    <source>
        <dbReference type="Proteomes" id="UP000422572"/>
    </source>
</evidence>
<dbReference type="InterPro" id="IPR002645">
    <property type="entry name" value="STAS_dom"/>
</dbReference>
<dbReference type="OrthoDB" id="4335181at2"/>
<dbReference type="EMBL" id="CP034279">
    <property type="protein sequence ID" value="QGV78904.1"/>
    <property type="molecule type" value="Genomic_DNA"/>
</dbReference>
<protein>
    <submittedName>
        <fullName evidence="3">STAS domain-containing protein</fullName>
    </submittedName>
</protein>
<proteinExistence type="predicted"/>
<evidence type="ECO:0000256" key="1">
    <source>
        <dbReference type="SAM" id="MobiDB-lite"/>
    </source>
</evidence>
<evidence type="ECO:0000313" key="3">
    <source>
        <dbReference type="EMBL" id="QGV78904.1"/>
    </source>
</evidence>
<feature type="region of interest" description="Disordered" evidence="1">
    <location>
        <begin position="97"/>
        <end position="120"/>
    </location>
</feature>
<dbReference type="InterPro" id="IPR058548">
    <property type="entry name" value="MlaB-like_STAS"/>
</dbReference>
<dbReference type="Pfam" id="PF13466">
    <property type="entry name" value="STAS_2"/>
    <property type="match status" value="1"/>
</dbReference>
<dbReference type="InterPro" id="IPR036513">
    <property type="entry name" value="STAS_dom_sf"/>
</dbReference>
<dbReference type="Proteomes" id="UP000422572">
    <property type="component" value="Chromosome"/>
</dbReference>